<dbReference type="Proteomes" id="UP000663865">
    <property type="component" value="Unassembled WGS sequence"/>
</dbReference>
<dbReference type="Pfam" id="PF00173">
    <property type="entry name" value="Cyt-b5"/>
    <property type="match status" value="1"/>
</dbReference>
<reference evidence="13" key="1">
    <citation type="submission" date="2021-02" db="EMBL/GenBank/DDBJ databases">
        <authorList>
            <person name="Nowell W R."/>
        </authorList>
    </citation>
    <scope>NUCLEOTIDE SEQUENCE</scope>
</reference>
<evidence type="ECO:0000256" key="1">
    <source>
        <dbReference type="ARBA" id="ARBA00004430"/>
    </source>
</evidence>
<dbReference type="PANTHER" id="PTHR21281:SF0">
    <property type="entry name" value="CYTOCHROME B5 DOMAIN-CONTAINING PROTEIN 1"/>
    <property type="match status" value="1"/>
</dbReference>
<keyword evidence="6" id="KW-0206">Cytoskeleton</keyword>
<comment type="similarity">
    <text evidence="8">Belongs to the cytochrome b5 family.</text>
</comment>
<dbReference type="EMBL" id="CAJNYV010004561">
    <property type="protein sequence ID" value="CAF3680482.1"/>
    <property type="molecule type" value="Genomic_DNA"/>
</dbReference>
<evidence type="ECO:0000313" key="13">
    <source>
        <dbReference type="EMBL" id="CAF3680482.1"/>
    </source>
</evidence>
<evidence type="ECO:0000256" key="11">
    <source>
        <dbReference type="SAM" id="MobiDB-lite"/>
    </source>
</evidence>
<evidence type="ECO:0000256" key="6">
    <source>
        <dbReference type="ARBA" id="ARBA00023212"/>
    </source>
</evidence>
<dbReference type="InterPro" id="IPR001199">
    <property type="entry name" value="Cyt_B5-like_heme/steroid-bd"/>
</dbReference>
<evidence type="ECO:0000256" key="4">
    <source>
        <dbReference type="ARBA" id="ARBA00022723"/>
    </source>
</evidence>
<organism evidence="13 14">
    <name type="scientific">Rotaria socialis</name>
    <dbReference type="NCBI Taxonomy" id="392032"/>
    <lineage>
        <taxon>Eukaryota</taxon>
        <taxon>Metazoa</taxon>
        <taxon>Spiralia</taxon>
        <taxon>Gnathifera</taxon>
        <taxon>Rotifera</taxon>
        <taxon>Eurotatoria</taxon>
        <taxon>Bdelloidea</taxon>
        <taxon>Philodinida</taxon>
        <taxon>Philodinidae</taxon>
        <taxon>Rotaria</taxon>
    </lineage>
</organism>
<proteinExistence type="inferred from homology"/>
<protein>
    <recommendedName>
        <fullName evidence="9">Cytochrome b5 domain-containing protein 1</fullName>
    </recommendedName>
</protein>
<keyword evidence="4" id="KW-0479">Metal-binding</keyword>
<dbReference type="GO" id="GO:0046872">
    <property type="term" value="F:metal ion binding"/>
    <property type="evidence" value="ECO:0007669"/>
    <property type="project" value="UniProtKB-KW"/>
</dbReference>
<accession>A0A818T905</accession>
<dbReference type="AlphaFoldDB" id="A0A818T905"/>
<comment type="caution">
    <text evidence="13">The sequence shown here is derived from an EMBL/GenBank/DDBJ whole genome shotgun (WGS) entry which is preliminary data.</text>
</comment>
<evidence type="ECO:0000256" key="3">
    <source>
        <dbReference type="ARBA" id="ARBA00022617"/>
    </source>
</evidence>
<dbReference type="InterPro" id="IPR036400">
    <property type="entry name" value="Cyt_B5-like_heme/steroid_sf"/>
</dbReference>
<keyword evidence="5" id="KW-0408">Iron</keyword>
<name>A0A818T905_9BILA</name>
<feature type="compositionally biased region" description="Low complexity" evidence="11">
    <location>
        <begin position="170"/>
        <end position="183"/>
    </location>
</feature>
<evidence type="ECO:0000256" key="7">
    <source>
        <dbReference type="ARBA" id="ARBA00023273"/>
    </source>
</evidence>
<sequence length="405" mass="47050">MDEKLLPIGIDSDHMDGLFTVVTGPMGHQQVNYHVIDEERSHQKSINEFPNESSLLKSQLFSSTHNNEILGSEILTKLSPLIELERLAFLIVSNKWIENKLPDNYDRAARFSLPEIDSSNQYQIKNSIDKNFDFKFTLFLNILVTNSLRSIRKEQSISNRITNRQEKSEQNISSSSTNESTIEIPTHCRPPINNTLQQQAESLLPFYIFNELAQHNDSTDAWICIFTYVYDITSLIQKTRGTVVYQLLSKYAGQDISSWFDEQTLEPRKRIDPHTHESVLLMQPLSIIETFGTPFWKTKDLLIGRLAEHSRYIRLIHNFAPKESYLLEIAEEETIGQIAKKFLKYNSHSFSYIWQYDGKKLDFNKTLTDNGIPNEEFFHDQYGWRSDNENCPTIILYFSDDLTIA</sequence>
<evidence type="ECO:0000313" key="14">
    <source>
        <dbReference type="Proteomes" id="UP000663865"/>
    </source>
</evidence>
<keyword evidence="2" id="KW-0963">Cytoplasm</keyword>
<evidence type="ECO:0000259" key="12">
    <source>
        <dbReference type="PROSITE" id="PS50255"/>
    </source>
</evidence>
<comment type="function">
    <text evidence="10">Radial spoke stalk protein that binds heme under oxidizing conditions. Required for the coordinated beating of multiple cilia maybe by functioning in a redox signaling pathway.</text>
</comment>
<evidence type="ECO:0000256" key="2">
    <source>
        <dbReference type="ARBA" id="ARBA00022490"/>
    </source>
</evidence>
<dbReference type="Gene3D" id="3.10.120.10">
    <property type="entry name" value="Cytochrome b5-like heme/steroid binding domain"/>
    <property type="match status" value="1"/>
</dbReference>
<evidence type="ECO:0000256" key="8">
    <source>
        <dbReference type="ARBA" id="ARBA00038168"/>
    </source>
</evidence>
<dbReference type="InterPro" id="IPR052320">
    <property type="entry name" value="Cytochrome_b5_domain"/>
</dbReference>
<comment type="subcellular location">
    <subcellularLocation>
        <location evidence="1">Cytoplasm</location>
        <location evidence="1">Cytoskeleton</location>
        <location evidence="1">Cilium axoneme</location>
    </subcellularLocation>
</comment>
<dbReference type="PROSITE" id="PS50255">
    <property type="entry name" value="CYTOCHROME_B5_2"/>
    <property type="match status" value="1"/>
</dbReference>
<evidence type="ECO:0000256" key="9">
    <source>
        <dbReference type="ARBA" id="ARBA00040649"/>
    </source>
</evidence>
<dbReference type="SMART" id="SM01117">
    <property type="entry name" value="Cyt-b5"/>
    <property type="match status" value="1"/>
</dbReference>
<evidence type="ECO:0000256" key="10">
    <source>
        <dbReference type="ARBA" id="ARBA00046139"/>
    </source>
</evidence>
<keyword evidence="7" id="KW-0966">Cell projection</keyword>
<dbReference type="GO" id="GO:0005930">
    <property type="term" value="C:axoneme"/>
    <property type="evidence" value="ECO:0007669"/>
    <property type="project" value="UniProtKB-SubCell"/>
</dbReference>
<keyword evidence="3" id="KW-0349">Heme</keyword>
<evidence type="ECO:0000256" key="5">
    <source>
        <dbReference type="ARBA" id="ARBA00023004"/>
    </source>
</evidence>
<gene>
    <name evidence="13" type="ORF">KIK155_LOCUS25302</name>
</gene>
<feature type="region of interest" description="Disordered" evidence="11">
    <location>
        <begin position="161"/>
        <end position="190"/>
    </location>
</feature>
<dbReference type="SUPFAM" id="SSF55856">
    <property type="entry name" value="Cytochrome b5-like heme/steroid binding domain"/>
    <property type="match status" value="1"/>
</dbReference>
<feature type="domain" description="Cytochrome b5 heme-binding" evidence="12">
    <location>
        <begin position="204"/>
        <end position="307"/>
    </location>
</feature>
<dbReference type="PANTHER" id="PTHR21281">
    <property type="entry name" value="CYTOCHROME B5 DOMAIN-CONTAINING PROTEIN 1"/>
    <property type="match status" value="1"/>
</dbReference>